<protein>
    <submittedName>
        <fullName evidence="1">Uncharacterized protein</fullName>
    </submittedName>
</protein>
<sequence>MNLSKFLHTNSGRFISSLLLGLGLSSLFKKVCKDNCIIYKAPPHGEIIGNIFEYNDKCYIFEAIPTTFDKSKRIVEFA</sequence>
<accession>A0A6C0HQW2</accession>
<name>A0A6C0HQW2_9ZZZZ</name>
<proteinExistence type="predicted"/>
<evidence type="ECO:0000313" key="1">
    <source>
        <dbReference type="EMBL" id="QHT83098.1"/>
    </source>
</evidence>
<organism evidence="1">
    <name type="scientific">viral metagenome</name>
    <dbReference type="NCBI Taxonomy" id="1070528"/>
    <lineage>
        <taxon>unclassified sequences</taxon>
        <taxon>metagenomes</taxon>
        <taxon>organismal metagenomes</taxon>
    </lineage>
</organism>
<reference evidence="1" key="1">
    <citation type="journal article" date="2020" name="Nature">
        <title>Giant virus diversity and host interactions through global metagenomics.</title>
        <authorList>
            <person name="Schulz F."/>
            <person name="Roux S."/>
            <person name="Paez-Espino D."/>
            <person name="Jungbluth S."/>
            <person name="Walsh D.A."/>
            <person name="Denef V.J."/>
            <person name="McMahon K.D."/>
            <person name="Konstantinidis K.T."/>
            <person name="Eloe-Fadrosh E.A."/>
            <person name="Kyrpides N.C."/>
            <person name="Woyke T."/>
        </authorList>
    </citation>
    <scope>NUCLEOTIDE SEQUENCE</scope>
    <source>
        <strain evidence="1">GVMAG-M-3300023184-167</strain>
    </source>
</reference>
<dbReference type="AlphaFoldDB" id="A0A6C0HQW2"/>
<dbReference type="EMBL" id="MN740006">
    <property type="protein sequence ID" value="QHT83098.1"/>
    <property type="molecule type" value="Genomic_DNA"/>
</dbReference>